<proteinExistence type="predicted"/>
<keyword evidence="1" id="KW-0812">Transmembrane</keyword>
<feature type="transmembrane region" description="Helical" evidence="1">
    <location>
        <begin position="48"/>
        <end position="68"/>
    </location>
</feature>
<dbReference type="KEGG" id="asc:ASAC_0605"/>
<accession>D9Q124</accession>
<keyword evidence="3" id="KW-1185">Reference proteome</keyword>
<dbReference type="AlphaFoldDB" id="D9Q124"/>
<feature type="transmembrane region" description="Helical" evidence="1">
    <location>
        <begin position="20"/>
        <end position="36"/>
    </location>
</feature>
<protein>
    <submittedName>
        <fullName evidence="2">Uncharacterized protein</fullName>
    </submittedName>
</protein>
<name>D9Q124_ACIS3</name>
<dbReference type="STRING" id="666510.ASAC_0605"/>
<sequence>MEMAKVSEETLDKMDRTFKAIFIIAFIMQLVIAAIVTHDATTTPLTGWQVASVGIITVILLVIAAVIYSQYPYSVLGQPVEQQGGQQAEKK</sequence>
<evidence type="ECO:0000256" key="1">
    <source>
        <dbReference type="SAM" id="Phobius"/>
    </source>
</evidence>
<dbReference type="Proteomes" id="UP000000346">
    <property type="component" value="Chromosome"/>
</dbReference>
<dbReference type="HOGENOM" id="CLU_2476065_0_0_2"/>
<evidence type="ECO:0000313" key="3">
    <source>
        <dbReference type="Proteomes" id="UP000000346"/>
    </source>
</evidence>
<dbReference type="EMBL" id="CP001742">
    <property type="protein sequence ID" value="ADL19012.1"/>
    <property type="molecule type" value="Genomic_DNA"/>
</dbReference>
<reference evidence="2 3" key="1">
    <citation type="journal article" date="2010" name="Appl. Environ. Microbiol.">
        <title>The genome sequence of the crenarchaeon Acidilobus saccharovorans supports a new order, Acidilobales, and suggests an important ecological role in terrestrial acidic hot springs.</title>
        <authorList>
            <person name="Mardanov A.V."/>
            <person name="Svetlitchnyi V.A."/>
            <person name="Beletsky A.V."/>
            <person name="Prokofeva M.I."/>
            <person name="Bonch-Osmolovskaya E.A."/>
            <person name="Ravin N.V."/>
            <person name="Skryabin K.G."/>
        </authorList>
    </citation>
    <scope>NUCLEOTIDE SEQUENCE [LARGE SCALE GENOMIC DNA]</scope>
    <source>
        <strain evidence="3">DSM 16705 / JCM 18335 / VKM B-2471 / 345-15</strain>
    </source>
</reference>
<keyword evidence="1" id="KW-1133">Transmembrane helix</keyword>
<organism evidence="2 3">
    <name type="scientific">Acidilobus saccharovorans (strain DSM 16705 / JCM 18335 / VKM B-2471 / 345-15)</name>
    <dbReference type="NCBI Taxonomy" id="666510"/>
    <lineage>
        <taxon>Archaea</taxon>
        <taxon>Thermoproteota</taxon>
        <taxon>Thermoprotei</taxon>
        <taxon>Acidilobales</taxon>
        <taxon>Acidilobaceae</taxon>
        <taxon>Acidilobus</taxon>
    </lineage>
</organism>
<dbReference type="eggNOG" id="arCOG10434">
    <property type="taxonomic scope" value="Archaea"/>
</dbReference>
<keyword evidence="1" id="KW-0472">Membrane</keyword>
<evidence type="ECO:0000313" key="2">
    <source>
        <dbReference type="EMBL" id="ADL19012.1"/>
    </source>
</evidence>
<gene>
    <name evidence="2" type="ordered locus">ASAC_0605</name>
</gene>
<dbReference type="InParanoid" id="D9Q124"/>